<name>A0ABS7XHZ1_9FLAO</name>
<evidence type="ECO:0000313" key="2">
    <source>
        <dbReference type="EMBL" id="MBZ9778575.1"/>
    </source>
</evidence>
<proteinExistence type="predicted"/>
<gene>
    <name evidence="2" type="ORF">LB452_06530</name>
</gene>
<reference evidence="3" key="1">
    <citation type="submission" date="2023-07" db="EMBL/GenBank/DDBJ databases">
        <title>Novel species isolated from saline lakes on Tibetan Plateau.</title>
        <authorList>
            <person name="Lu H."/>
        </authorList>
    </citation>
    <scope>NUCLEOTIDE SEQUENCE [LARGE SCALE GENOMIC DNA]</scope>
    <source>
        <strain evidence="3">CAK8W</strain>
    </source>
</reference>
<organism evidence="2 3">
    <name type="scientific">Psychroflexus longus</name>
    <dbReference type="NCBI Taxonomy" id="2873596"/>
    <lineage>
        <taxon>Bacteria</taxon>
        <taxon>Pseudomonadati</taxon>
        <taxon>Bacteroidota</taxon>
        <taxon>Flavobacteriia</taxon>
        <taxon>Flavobacteriales</taxon>
        <taxon>Flavobacteriaceae</taxon>
        <taxon>Psychroflexus</taxon>
    </lineage>
</organism>
<sequence>MKYISKLFIVFFIGSIVSVSCSVDDDENLFQTSQVSPILDANVPDTMVMGETYTLGITYQKDSDCHRFSNFDAVNQGDSLYYVRAITIFTQAANCNQDSSGDQKEVDFTNNFESDFTFKFLNARDSLGDFTYLDKDVIVIKD</sequence>
<comment type="caution">
    <text evidence="2">The sequence shown here is derived from an EMBL/GenBank/DDBJ whole genome shotgun (WGS) entry which is preliminary data.</text>
</comment>
<dbReference type="EMBL" id="JAIQZE010000005">
    <property type="protein sequence ID" value="MBZ9778575.1"/>
    <property type="molecule type" value="Genomic_DNA"/>
</dbReference>
<evidence type="ECO:0008006" key="4">
    <source>
        <dbReference type="Google" id="ProtNLM"/>
    </source>
</evidence>
<evidence type="ECO:0000256" key="1">
    <source>
        <dbReference type="SAM" id="SignalP"/>
    </source>
</evidence>
<accession>A0ABS7XHZ1</accession>
<feature type="signal peptide" evidence="1">
    <location>
        <begin position="1"/>
        <end position="22"/>
    </location>
</feature>
<dbReference type="Proteomes" id="UP001199314">
    <property type="component" value="Unassembled WGS sequence"/>
</dbReference>
<evidence type="ECO:0000313" key="3">
    <source>
        <dbReference type="Proteomes" id="UP001199314"/>
    </source>
</evidence>
<keyword evidence="3" id="KW-1185">Reference proteome</keyword>
<dbReference type="RefSeq" id="WP_224460926.1">
    <property type="nucleotide sequence ID" value="NZ_JAIQZE010000005.1"/>
</dbReference>
<keyword evidence="1" id="KW-0732">Signal</keyword>
<dbReference type="PROSITE" id="PS51257">
    <property type="entry name" value="PROKAR_LIPOPROTEIN"/>
    <property type="match status" value="1"/>
</dbReference>
<protein>
    <recommendedName>
        <fullName evidence="4">Lipoprotein</fullName>
    </recommendedName>
</protein>
<feature type="chain" id="PRO_5046231073" description="Lipoprotein" evidence="1">
    <location>
        <begin position="23"/>
        <end position="142"/>
    </location>
</feature>